<keyword evidence="5 8" id="KW-0274">FAD</keyword>
<dbReference type="Gene3D" id="3.50.50.60">
    <property type="entry name" value="FAD/NAD(P)-binding domain"/>
    <property type="match status" value="1"/>
</dbReference>
<dbReference type="GO" id="GO:0050660">
    <property type="term" value="F:flavin adenine dinucleotide binding"/>
    <property type="evidence" value="ECO:0007669"/>
    <property type="project" value="InterPro"/>
</dbReference>
<comment type="caution">
    <text evidence="10">The sequence shown here is derived from an EMBL/GenBank/DDBJ whole genome shotgun (WGS) entry which is preliminary data.</text>
</comment>
<feature type="domain" description="Glucose-methanol-choline oxidoreductase N-terminal" evidence="9">
    <location>
        <begin position="258"/>
        <end position="272"/>
    </location>
</feature>
<keyword evidence="6" id="KW-0560">Oxidoreductase</keyword>
<gene>
    <name evidence="10" type="ORF">WG66_16362</name>
</gene>
<dbReference type="SUPFAM" id="SSF54373">
    <property type="entry name" value="FAD-linked reductases, C-terminal domain"/>
    <property type="match status" value="1"/>
</dbReference>
<dbReference type="AlphaFoldDB" id="A0A0W0F466"/>
<name>A0A0W0F466_MONRR</name>
<evidence type="ECO:0000313" key="11">
    <source>
        <dbReference type="Proteomes" id="UP000054988"/>
    </source>
</evidence>
<evidence type="ECO:0000256" key="6">
    <source>
        <dbReference type="ARBA" id="ARBA00023002"/>
    </source>
</evidence>
<dbReference type="PANTHER" id="PTHR11552">
    <property type="entry name" value="GLUCOSE-METHANOL-CHOLINE GMC OXIDOREDUCTASE"/>
    <property type="match status" value="1"/>
</dbReference>
<dbReference type="Pfam" id="PF05199">
    <property type="entry name" value="GMC_oxred_C"/>
    <property type="match status" value="1"/>
</dbReference>
<dbReference type="Proteomes" id="UP000054988">
    <property type="component" value="Unassembled WGS sequence"/>
</dbReference>
<comment type="cofactor">
    <cofactor evidence="1 8">
        <name>FAD</name>
        <dbReference type="ChEBI" id="CHEBI:57692"/>
    </cofactor>
</comment>
<sequence>MPIISIEDAVAESDFDIIIVGGGTSGLLVAVRIAESKRNFNVLVLEAGISHENDPLVDVPGLMSRTLGNPLYDWVHMSEPQTRLNDRVMPLDHGKGLGGSSAINFMGLFRPTMNELDAFEKLGNPGWNAASLDRCLQKSLIAASQPQYIPATHEPIIEGLESLGIPRTSERGIGVSTCTLSVDPETAKRSYSASGYYYPKRAELGNLFVALNVTVTRINLEPTDDGLVRATGVQVHGTGSTDTTHILQANKEIILSAGAIHTPHILELSGIGNRNILSKFGIKCLVDLPGVGENLQDHGLVPTVAEVDSTIETAEMLADPAILEKHQELHKQRSGFLAGGITTLVAFIPASKLDSGSKFDWEKSATIESLDVGSDDIHPNVKKGIVKQYSILRGWLTDPNATEPFAQILHLNAHFPTPGISKPLPGKRYITLSPVYSHPFSRGYVHLMSPDPKIPPAVNPRYFSHPNDKQILEAGLRFTLGIYDTPSVNPFIIGIRAGKQEQEAYIKEQLTTVWHQSGTAVMLPREDGGVVDERLRVYGTKGLRVVDASIIPLLPSVNTQSVVYMLAEKALALLLNNQNSKLIWFLRQRRLCYKNIEGTEIAEARQYVLLYFNCDIFPNVQHRKTEAPVLLPKNPYCMPFGAKRDLAMNCRILKHFLNDILLVPFLRPIHIDHP</sequence>
<evidence type="ECO:0000256" key="7">
    <source>
        <dbReference type="ARBA" id="ARBA00023180"/>
    </source>
</evidence>
<dbReference type="GO" id="GO:0016614">
    <property type="term" value="F:oxidoreductase activity, acting on CH-OH group of donors"/>
    <property type="evidence" value="ECO:0007669"/>
    <property type="project" value="InterPro"/>
</dbReference>
<feature type="binding site" evidence="8">
    <location>
        <begin position="514"/>
        <end position="515"/>
    </location>
    <ligand>
        <name>FAD</name>
        <dbReference type="ChEBI" id="CHEBI:57692"/>
    </ligand>
</feature>
<dbReference type="InterPro" id="IPR000172">
    <property type="entry name" value="GMC_OxRdtase_N"/>
</dbReference>
<protein>
    <submittedName>
        <fullName evidence="10">Putative alcohol oxidase</fullName>
    </submittedName>
</protein>
<dbReference type="PIRSF" id="PIRSF000137">
    <property type="entry name" value="Alcohol_oxidase"/>
    <property type="match status" value="1"/>
</dbReference>
<keyword evidence="3" id="KW-0285">Flavoprotein</keyword>
<feature type="binding site" evidence="8">
    <location>
        <position position="215"/>
    </location>
    <ligand>
        <name>FAD</name>
        <dbReference type="ChEBI" id="CHEBI:57692"/>
    </ligand>
</feature>
<dbReference type="eggNOG" id="KOG1238">
    <property type="taxonomic scope" value="Eukaryota"/>
</dbReference>
<evidence type="ECO:0000256" key="2">
    <source>
        <dbReference type="ARBA" id="ARBA00010790"/>
    </source>
</evidence>
<evidence type="ECO:0000256" key="5">
    <source>
        <dbReference type="ARBA" id="ARBA00022827"/>
    </source>
</evidence>
<evidence type="ECO:0000313" key="10">
    <source>
        <dbReference type="EMBL" id="KTB31084.1"/>
    </source>
</evidence>
<keyword evidence="7" id="KW-0325">Glycoprotein</keyword>
<organism evidence="10 11">
    <name type="scientific">Moniliophthora roreri</name>
    <name type="common">Frosty pod rot fungus</name>
    <name type="synonym">Monilia roreri</name>
    <dbReference type="NCBI Taxonomy" id="221103"/>
    <lineage>
        <taxon>Eukaryota</taxon>
        <taxon>Fungi</taxon>
        <taxon>Dikarya</taxon>
        <taxon>Basidiomycota</taxon>
        <taxon>Agaricomycotina</taxon>
        <taxon>Agaricomycetes</taxon>
        <taxon>Agaricomycetidae</taxon>
        <taxon>Agaricales</taxon>
        <taxon>Marasmiineae</taxon>
        <taxon>Marasmiaceae</taxon>
        <taxon>Moniliophthora</taxon>
    </lineage>
</organism>
<feature type="binding site" evidence="8">
    <location>
        <begin position="24"/>
        <end position="25"/>
    </location>
    <ligand>
        <name>FAD</name>
        <dbReference type="ChEBI" id="CHEBI:57692"/>
    </ligand>
</feature>
<dbReference type="PROSITE" id="PS00624">
    <property type="entry name" value="GMC_OXRED_2"/>
    <property type="match status" value="1"/>
</dbReference>
<dbReference type="Pfam" id="PF00732">
    <property type="entry name" value="GMC_oxred_N"/>
    <property type="match status" value="1"/>
</dbReference>
<dbReference type="InterPro" id="IPR007867">
    <property type="entry name" value="GMC_OxRtase_C"/>
</dbReference>
<evidence type="ECO:0000256" key="4">
    <source>
        <dbReference type="ARBA" id="ARBA00022729"/>
    </source>
</evidence>
<proteinExistence type="inferred from homology"/>
<reference evidence="10 11" key="1">
    <citation type="submission" date="2015-12" db="EMBL/GenBank/DDBJ databases">
        <title>Draft genome sequence of Moniliophthora roreri, the causal agent of frosty pod rot of cacao.</title>
        <authorList>
            <person name="Aime M.C."/>
            <person name="Diaz-Valderrama J.R."/>
            <person name="Kijpornyongpan T."/>
            <person name="Phillips-Mora W."/>
        </authorList>
    </citation>
    <scope>NUCLEOTIDE SEQUENCE [LARGE SCALE GENOMIC DNA]</scope>
    <source>
        <strain evidence="10 11">MCA 2952</strain>
    </source>
</reference>
<keyword evidence="4" id="KW-0732">Signal</keyword>
<evidence type="ECO:0000259" key="9">
    <source>
        <dbReference type="PROSITE" id="PS00624"/>
    </source>
</evidence>
<dbReference type="InterPro" id="IPR012132">
    <property type="entry name" value="GMC_OxRdtase"/>
</dbReference>
<evidence type="ECO:0000256" key="3">
    <source>
        <dbReference type="ARBA" id="ARBA00022630"/>
    </source>
</evidence>
<dbReference type="PANTHER" id="PTHR11552:SF201">
    <property type="entry name" value="GLUCOSE-METHANOL-CHOLINE OXIDOREDUCTASE N-TERMINAL DOMAIN-CONTAINING PROTEIN"/>
    <property type="match status" value="1"/>
</dbReference>
<dbReference type="InterPro" id="IPR036188">
    <property type="entry name" value="FAD/NAD-bd_sf"/>
</dbReference>
<evidence type="ECO:0000256" key="1">
    <source>
        <dbReference type="ARBA" id="ARBA00001974"/>
    </source>
</evidence>
<dbReference type="Gene3D" id="3.30.560.10">
    <property type="entry name" value="Glucose Oxidase, domain 3"/>
    <property type="match status" value="1"/>
</dbReference>
<comment type="similarity">
    <text evidence="2">Belongs to the GMC oxidoreductase family.</text>
</comment>
<accession>A0A0W0F466</accession>
<dbReference type="SUPFAM" id="SSF51905">
    <property type="entry name" value="FAD/NAD(P)-binding domain"/>
    <property type="match status" value="1"/>
</dbReference>
<evidence type="ECO:0000256" key="8">
    <source>
        <dbReference type="PIRSR" id="PIRSR000137-2"/>
    </source>
</evidence>
<dbReference type="EMBL" id="LATX01002352">
    <property type="protein sequence ID" value="KTB31084.1"/>
    <property type="molecule type" value="Genomic_DNA"/>
</dbReference>